<dbReference type="Proteomes" id="UP000308600">
    <property type="component" value="Unassembled WGS sequence"/>
</dbReference>
<evidence type="ECO:0000313" key="1">
    <source>
        <dbReference type="EMBL" id="TFK64282.1"/>
    </source>
</evidence>
<protein>
    <submittedName>
        <fullName evidence="1">Uncharacterized protein</fullName>
    </submittedName>
</protein>
<dbReference type="EMBL" id="ML208482">
    <property type="protein sequence ID" value="TFK64282.1"/>
    <property type="molecule type" value="Genomic_DNA"/>
</dbReference>
<sequence>MRLYTFSVLPLLALADVPLSICPGFNYGIGNAVSFGSGITRWTVYDDSCKAVDSLTTTGSPCTSGTFGCSAPPVIFNSYRNTYVCRRDPNSGVCGGDAISVCLITESE</sequence>
<accession>A0ACD3AHF7</accession>
<proteinExistence type="predicted"/>
<gene>
    <name evidence="1" type="ORF">BDN72DRAFT_872113</name>
</gene>
<keyword evidence="2" id="KW-1185">Reference proteome</keyword>
<reference evidence="1 2" key="1">
    <citation type="journal article" date="2019" name="Nat. Ecol. Evol.">
        <title>Megaphylogeny resolves global patterns of mushroom evolution.</title>
        <authorList>
            <person name="Varga T."/>
            <person name="Krizsan K."/>
            <person name="Foldi C."/>
            <person name="Dima B."/>
            <person name="Sanchez-Garcia M."/>
            <person name="Sanchez-Ramirez S."/>
            <person name="Szollosi G.J."/>
            <person name="Szarkandi J.G."/>
            <person name="Papp V."/>
            <person name="Albert L."/>
            <person name="Andreopoulos W."/>
            <person name="Angelini C."/>
            <person name="Antonin V."/>
            <person name="Barry K.W."/>
            <person name="Bougher N.L."/>
            <person name="Buchanan P."/>
            <person name="Buyck B."/>
            <person name="Bense V."/>
            <person name="Catcheside P."/>
            <person name="Chovatia M."/>
            <person name="Cooper J."/>
            <person name="Damon W."/>
            <person name="Desjardin D."/>
            <person name="Finy P."/>
            <person name="Geml J."/>
            <person name="Haridas S."/>
            <person name="Hughes K."/>
            <person name="Justo A."/>
            <person name="Karasinski D."/>
            <person name="Kautmanova I."/>
            <person name="Kiss B."/>
            <person name="Kocsube S."/>
            <person name="Kotiranta H."/>
            <person name="LaButti K.M."/>
            <person name="Lechner B.E."/>
            <person name="Liimatainen K."/>
            <person name="Lipzen A."/>
            <person name="Lukacs Z."/>
            <person name="Mihaltcheva S."/>
            <person name="Morgado L.N."/>
            <person name="Niskanen T."/>
            <person name="Noordeloos M.E."/>
            <person name="Ohm R.A."/>
            <person name="Ortiz-Santana B."/>
            <person name="Ovrebo C."/>
            <person name="Racz N."/>
            <person name="Riley R."/>
            <person name="Savchenko A."/>
            <person name="Shiryaev A."/>
            <person name="Soop K."/>
            <person name="Spirin V."/>
            <person name="Szebenyi C."/>
            <person name="Tomsovsky M."/>
            <person name="Tulloss R.E."/>
            <person name="Uehling J."/>
            <person name="Grigoriev I.V."/>
            <person name="Vagvolgyi C."/>
            <person name="Papp T."/>
            <person name="Martin F.M."/>
            <person name="Miettinen O."/>
            <person name="Hibbett D.S."/>
            <person name="Nagy L.G."/>
        </authorList>
    </citation>
    <scope>NUCLEOTIDE SEQUENCE [LARGE SCALE GENOMIC DNA]</scope>
    <source>
        <strain evidence="1 2">NL-1719</strain>
    </source>
</reference>
<evidence type="ECO:0000313" key="2">
    <source>
        <dbReference type="Proteomes" id="UP000308600"/>
    </source>
</evidence>
<name>A0ACD3AHF7_9AGAR</name>
<organism evidence="1 2">
    <name type="scientific">Pluteus cervinus</name>
    <dbReference type="NCBI Taxonomy" id="181527"/>
    <lineage>
        <taxon>Eukaryota</taxon>
        <taxon>Fungi</taxon>
        <taxon>Dikarya</taxon>
        <taxon>Basidiomycota</taxon>
        <taxon>Agaricomycotina</taxon>
        <taxon>Agaricomycetes</taxon>
        <taxon>Agaricomycetidae</taxon>
        <taxon>Agaricales</taxon>
        <taxon>Pluteineae</taxon>
        <taxon>Pluteaceae</taxon>
        <taxon>Pluteus</taxon>
    </lineage>
</organism>